<dbReference type="SUPFAM" id="SSF48452">
    <property type="entry name" value="TPR-like"/>
    <property type="match status" value="1"/>
</dbReference>
<gene>
    <name evidence="3" type="ORF">W97_03167</name>
</gene>
<dbReference type="EMBL" id="JH767566">
    <property type="protein sequence ID" value="EON63939.1"/>
    <property type="molecule type" value="Genomic_DNA"/>
</dbReference>
<accession>R7YQ42</accession>
<evidence type="ECO:0000313" key="4">
    <source>
        <dbReference type="Proteomes" id="UP000016924"/>
    </source>
</evidence>
<dbReference type="OMA" id="NWFYMPL"/>
<feature type="compositionally biased region" description="Basic and acidic residues" evidence="2">
    <location>
        <begin position="243"/>
        <end position="257"/>
    </location>
</feature>
<feature type="region of interest" description="Disordered" evidence="2">
    <location>
        <begin position="243"/>
        <end position="272"/>
    </location>
</feature>
<evidence type="ECO:0000256" key="1">
    <source>
        <dbReference type="SAM" id="Coils"/>
    </source>
</evidence>
<protein>
    <recommendedName>
        <fullName evidence="5">DUF924-domain-containing protein</fullName>
    </recommendedName>
</protein>
<evidence type="ECO:0008006" key="5">
    <source>
        <dbReference type="Google" id="ProtNLM"/>
    </source>
</evidence>
<organism evidence="3 4">
    <name type="scientific">Coniosporium apollinis (strain CBS 100218)</name>
    <name type="common">Rock-inhabiting black yeast</name>
    <dbReference type="NCBI Taxonomy" id="1168221"/>
    <lineage>
        <taxon>Eukaryota</taxon>
        <taxon>Fungi</taxon>
        <taxon>Dikarya</taxon>
        <taxon>Ascomycota</taxon>
        <taxon>Pezizomycotina</taxon>
        <taxon>Dothideomycetes</taxon>
        <taxon>Dothideomycetes incertae sedis</taxon>
        <taxon>Coniosporium</taxon>
    </lineage>
</organism>
<sequence>MSSTRAFSLNKQLFNANLYKRVRDVWFADLPAGAKAPNQATVFRWFGRATEEEKDLFDGVCRSHFHDALASIGPQKYTLPPPKTNYSAEQSEALSIAAPFLSELEQKPDQDEGTASNTALSLVLLLDQIPRNIFREDQGAIYSHYDRIARALINVIVSREPRLDLHPQFRAAPVYRNWFYMPLMHSEYLEDHEKYEKLIAELRSEIEEAGDQETLWFLDKSMEAETSHLNILKRFGRYPHRNDHLGRETTREEREFMESGGDSFGVKPKPKA</sequence>
<dbReference type="Gene3D" id="1.25.40.10">
    <property type="entry name" value="Tetratricopeptide repeat domain"/>
    <property type="match status" value="1"/>
</dbReference>
<proteinExistence type="predicted"/>
<name>R7YQ42_CONA1</name>
<dbReference type="GeneID" id="19900478"/>
<dbReference type="InterPro" id="IPR011990">
    <property type="entry name" value="TPR-like_helical_dom_sf"/>
</dbReference>
<dbReference type="STRING" id="1168221.R7YQ42"/>
<evidence type="ECO:0000256" key="2">
    <source>
        <dbReference type="SAM" id="MobiDB-lite"/>
    </source>
</evidence>
<dbReference type="eggNOG" id="ENOG502S80R">
    <property type="taxonomic scope" value="Eukaryota"/>
</dbReference>
<reference evidence="4" key="1">
    <citation type="submission" date="2012-06" db="EMBL/GenBank/DDBJ databases">
        <title>The genome sequence of Coniosporium apollinis CBS 100218.</title>
        <authorList>
            <consortium name="The Broad Institute Genome Sequencing Platform"/>
            <person name="Cuomo C."/>
            <person name="Gorbushina A."/>
            <person name="Noack S."/>
            <person name="Walker B."/>
            <person name="Young S.K."/>
            <person name="Zeng Q."/>
            <person name="Gargeya S."/>
            <person name="Fitzgerald M."/>
            <person name="Haas B."/>
            <person name="Abouelleil A."/>
            <person name="Alvarado L."/>
            <person name="Arachchi H.M."/>
            <person name="Berlin A.M."/>
            <person name="Chapman S.B."/>
            <person name="Goldberg J."/>
            <person name="Griggs A."/>
            <person name="Gujja S."/>
            <person name="Hansen M."/>
            <person name="Howarth C."/>
            <person name="Imamovic A."/>
            <person name="Larimer J."/>
            <person name="McCowan C."/>
            <person name="Montmayeur A."/>
            <person name="Murphy C."/>
            <person name="Neiman D."/>
            <person name="Pearson M."/>
            <person name="Priest M."/>
            <person name="Roberts A."/>
            <person name="Saif S."/>
            <person name="Shea T."/>
            <person name="Sisk P."/>
            <person name="Sykes S."/>
            <person name="Wortman J."/>
            <person name="Nusbaum C."/>
            <person name="Birren B."/>
        </authorList>
    </citation>
    <scope>NUCLEOTIDE SEQUENCE [LARGE SCALE GENOMIC DNA]</scope>
    <source>
        <strain evidence="4">CBS 100218</strain>
    </source>
</reference>
<dbReference type="RefSeq" id="XP_007779256.1">
    <property type="nucleotide sequence ID" value="XM_007781066.1"/>
</dbReference>
<feature type="coiled-coil region" evidence="1">
    <location>
        <begin position="185"/>
        <end position="212"/>
    </location>
</feature>
<dbReference type="Proteomes" id="UP000016924">
    <property type="component" value="Unassembled WGS sequence"/>
</dbReference>
<dbReference type="AlphaFoldDB" id="R7YQ42"/>
<dbReference type="Pfam" id="PF06041">
    <property type="entry name" value="DUF924"/>
    <property type="match status" value="1"/>
</dbReference>
<dbReference type="Gene3D" id="1.20.58.320">
    <property type="entry name" value="TPR-like"/>
    <property type="match status" value="1"/>
</dbReference>
<evidence type="ECO:0000313" key="3">
    <source>
        <dbReference type="EMBL" id="EON63939.1"/>
    </source>
</evidence>
<keyword evidence="4" id="KW-1185">Reference proteome</keyword>
<dbReference type="InterPro" id="IPR010323">
    <property type="entry name" value="DUF924"/>
</dbReference>
<dbReference type="HOGENOM" id="CLU_065010_0_1_1"/>
<dbReference type="OrthoDB" id="414698at2759"/>
<keyword evidence="1" id="KW-0175">Coiled coil</keyword>